<keyword evidence="2" id="KW-1185">Reference proteome</keyword>
<dbReference type="EMBL" id="MU004325">
    <property type="protein sequence ID" value="KAF2657485.1"/>
    <property type="molecule type" value="Genomic_DNA"/>
</dbReference>
<name>A0A6A6TBY1_9PLEO</name>
<sequence length="159" mass="18242">MATKQPNSGAPHDSATPLCKWREFAAYWNTTMLKIPASTLHHGPNRTSPRSEVIKKFLQALDAKQFSNFKGIMDSSFKDNYEHVGQKEMSEFLVEVGKKWNAEDPLIRDVVKQGQGDAKYWKKIKAFQDLKVEFDNECHRRIKAHDANMEIRYGAVAPM</sequence>
<proteinExistence type="predicted"/>
<accession>A0A6A6TBY1</accession>
<gene>
    <name evidence="1" type="ORF">K491DRAFT_714509</name>
</gene>
<evidence type="ECO:0000313" key="1">
    <source>
        <dbReference type="EMBL" id="KAF2657485.1"/>
    </source>
</evidence>
<protein>
    <submittedName>
        <fullName evidence="1">Uncharacterized protein</fullName>
    </submittedName>
</protein>
<dbReference type="Proteomes" id="UP000799324">
    <property type="component" value="Unassembled WGS sequence"/>
</dbReference>
<organism evidence="1 2">
    <name type="scientific">Lophiostoma macrostomum CBS 122681</name>
    <dbReference type="NCBI Taxonomy" id="1314788"/>
    <lineage>
        <taxon>Eukaryota</taxon>
        <taxon>Fungi</taxon>
        <taxon>Dikarya</taxon>
        <taxon>Ascomycota</taxon>
        <taxon>Pezizomycotina</taxon>
        <taxon>Dothideomycetes</taxon>
        <taxon>Pleosporomycetidae</taxon>
        <taxon>Pleosporales</taxon>
        <taxon>Lophiostomataceae</taxon>
        <taxon>Lophiostoma</taxon>
    </lineage>
</organism>
<evidence type="ECO:0000313" key="2">
    <source>
        <dbReference type="Proteomes" id="UP000799324"/>
    </source>
</evidence>
<reference evidence="1" key="1">
    <citation type="journal article" date="2020" name="Stud. Mycol.">
        <title>101 Dothideomycetes genomes: a test case for predicting lifestyles and emergence of pathogens.</title>
        <authorList>
            <person name="Haridas S."/>
            <person name="Albert R."/>
            <person name="Binder M."/>
            <person name="Bloem J."/>
            <person name="Labutti K."/>
            <person name="Salamov A."/>
            <person name="Andreopoulos B."/>
            <person name="Baker S."/>
            <person name="Barry K."/>
            <person name="Bills G."/>
            <person name="Bluhm B."/>
            <person name="Cannon C."/>
            <person name="Castanera R."/>
            <person name="Culley D."/>
            <person name="Daum C."/>
            <person name="Ezra D."/>
            <person name="Gonzalez J."/>
            <person name="Henrissat B."/>
            <person name="Kuo A."/>
            <person name="Liang C."/>
            <person name="Lipzen A."/>
            <person name="Lutzoni F."/>
            <person name="Magnuson J."/>
            <person name="Mondo S."/>
            <person name="Nolan M."/>
            <person name="Ohm R."/>
            <person name="Pangilinan J."/>
            <person name="Park H.-J."/>
            <person name="Ramirez L."/>
            <person name="Alfaro M."/>
            <person name="Sun H."/>
            <person name="Tritt A."/>
            <person name="Yoshinaga Y."/>
            <person name="Zwiers L.-H."/>
            <person name="Turgeon B."/>
            <person name="Goodwin S."/>
            <person name="Spatafora J."/>
            <person name="Crous P."/>
            <person name="Grigoriev I."/>
        </authorList>
    </citation>
    <scope>NUCLEOTIDE SEQUENCE</scope>
    <source>
        <strain evidence="1">CBS 122681</strain>
    </source>
</reference>
<dbReference type="AlphaFoldDB" id="A0A6A6TBY1"/>